<proteinExistence type="predicted"/>
<dbReference type="AlphaFoldDB" id="A0A8U0U868"/>
<gene>
    <name evidence="3" type="primary">LOC120043492</name>
</gene>
<dbReference type="KEGG" id="snh:120043492"/>
<evidence type="ECO:0000313" key="3">
    <source>
        <dbReference type="RefSeq" id="XP_038844014.1"/>
    </source>
</evidence>
<evidence type="ECO:0000313" key="2">
    <source>
        <dbReference type="Proteomes" id="UP000808372"/>
    </source>
</evidence>
<dbReference type="RefSeq" id="XP_038844014.1">
    <property type="nucleotide sequence ID" value="XM_038988086.1"/>
</dbReference>
<dbReference type="GeneID" id="120043492"/>
<organism evidence="2 3">
    <name type="scientific">Salvelinus namaycush</name>
    <name type="common">Lake trout</name>
    <name type="synonym">Salmo namaycush</name>
    <dbReference type="NCBI Taxonomy" id="8040"/>
    <lineage>
        <taxon>Eukaryota</taxon>
        <taxon>Metazoa</taxon>
        <taxon>Chordata</taxon>
        <taxon>Craniata</taxon>
        <taxon>Vertebrata</taxon>
        <taxon>Euteleostomi</taxon>
        <taxon>Actinopterygii</taxon>
        <taxon>Neopterygii</taxon>
        <taxon>Teleostei</taxon>
        <taxon>Protacanthopterygii</taxon>
        <taxon>Salmoniformes</taxon>
        <taxon>Salmonidae</taxon>
        <taxon>Salmoninae</taxon>
        <taxon>Salvelinus</taxon>
    </lineage>
</organism>
<accession>A0A8U0U868</accession>
<evidence type="ECO:0000256" key="1">
    <source>
        <dbReference type="SAM" id="MobiDB-lite"/>
    </source>
</evidence>
<name>A0A8U0U868_SALNM</name>
<protein>
    <submittedName>
        <fullName evidence="3">Uncharacterized protein LOC120043492</fullName>
    </submittedName>
</protein>
<feature type="region of interest" description="Disordered" evidence="1">
    <location>
        <begin position="1"/>
        <end position="25"/>
    </location>
</feature>
<sequence>MSSSGQVPPTKRKQTDTYKNWMKRNDGSLKSSGTAFIRKLVKTWREHQDKHHKINIYMNKLLHSIFFLGHIHKARLPPTAFFESQEVMYDLKRRFPQAFNNYKCPPHQTPFSILLDLAVRICRCEGEEERGIKTFLLSFLEALKLPPKIKGESNYTNYYTLEATVIAVCYNETPGALRPEKYYGASLSCRGEREKNIVINWSCLKVWHDYVSYAVLSFRHDEQGNGIRFPVSVKCRAFYRNHQTNCYEDRRPCKNCGDLFSLSNPETDRNDFPYGNCAETECLSKLIFNDQDVRSNMILGIYCTRETLKGLREKAGIALEHGLKA</sequence>
<keyword evidence="2" id="KW-1185">Reference proteome</keyword>
<reference evidence="3" key="1">
    <citation type="submission" date="2025-08" db="UniProtKB">
        <authorList>
            <consortium name="RefSeq"/>
        </authorList>
    </citation>
    <scope>IDENTIFICATION</scope>
    <source>
        <tissue evidence="3">White muscle</tissue>
    </source>
</reference>
<dbReference type="Proteomes" id="UP000808372">
    <property type="component" value="Unplaced"/>
</dbReference>